<feature type="transmembrane region" description="Helical" evidence="2">
    <location>
        <begin position="188"/>
        <end position="210"/>
    </location>
</feature>
<dbReference type="EMBL" id="JARQWQ010000008">
    <property type="protein sequence ID" value="KAK2570309.1"/>
    <property type="molecule type" value="Genomic_DNA"/>
</dbReference>
<evidence type="ECO:0008006" key="5">
    <source>
        <dbReference type="Google" id="ProtNLM"/>
    </source>
</evidence>
<organism evidence="3 4">
    <name type="scientific">Acropora cervicornis</name>
    <name type="common">Staghorn coral</name>
    <dbReference type="NCBI Taxonomy" id="6130"/>
    <lineage>
        <taxon>Eukaryota</taxon>
        <taxon>Metazoa</taxon>
        <taxon>Cnidaria</taxon>
        <taxon>Anthozoa</taxon>
        <taxon>Hexacorallia</taxon>
        <taxon>Scleractinia</taxon>
        <taxon>Astrocoeniina</taxon>
        <taxon>Acroporidae</taxon>
        <taxon>Acropora</taxon>
    </lineage>
</organism>
<feature type="compositionally biased region" description="Polar residues" evidence="1">
    <location>
        <begin position="534"/>
        <end position="544"/>
    </location>
</feature>
<keyword evidence="2" id="KW-1133">Transmembrane helix</keyword>
<feature type="transmembrane region" description="Helical" evidence="2">
    <location>
        <begin position="137"/>
        <end position="158"/>
    </location>
</feature>
<proteinExistence type="predicted"/>
<evidence type="ECO:0000256" key="1">
    <source>
        <dbReference type="SAM" id="MobiDB-lite"/>
    </source>
</evidence>
<keyword evidence="2" id="KW-0472">Membrane</keyword>
<feature type="compositionally biased region" description="Basic and acidic residues" evidence="1">
    <location>
        <begin position="400"/>
        <end position="412"/>
    </location>
</feature>
<feature type="transmembrane region" description="Helical" evidence="2">
    <location>
        <begin position="20"/>
        <end position="42"/>
    </location>
</feature>
<feature type="transmembrane region" description="Helical" evidence="2">
    <location>
        <begin position="222"/>
        <end position="243"/>
    </location>
</feature>
<feature type="region of interest" description="Disordered" evidence="1">
    <location>
        <begin position="533"/>
        <end position="558"/>
    </location>
</feature>
<accession>A0AAD9QZH1</accession>
<feature type="region of interest" description="Disordered" evidence="1">
    <location>
        <begin position="385"/>
        <end position="412"/>
    </location>
</feature>
<evidence type="ECO:0000313" key="4">
    <source>
        <dbReference type="Proteomes" id="UP001249851"/>
    </source>
</evidence>
<feature type="transmembrane region" description="Helical" evidence="2">
    <location>
        <begin position="99"/>
        <end position="125"/>
    </location>
</feature>
<reference evidence="3" key="1">
    <citation type="journal article" date="2023" name="G3 (Bethesda)">
        <title>Whole genome assembly and annotation of the endangered Caribbean coral Acropora cervicornis.</title>
        <authorList>
            <person name="Selwyn J.D."/>
            <person name="Vollmer S.V."/>
        </authorList>
    </citation>
    <scope>NUCLEOTIDE SEQUENCE</scope>
    <source>
        <strain evidence="3">K2</strain>
    </source>
</reference>
<feature type="transmembrane region" description="Helical" evidence="2">
    <location>
        <begin position="332"/>
        <end position="354"/>
    </location>
</feature>
<sequence>MESENRHALWKSSRSLWQNVPYYLVQVVLVAVVALPTIFYIFQPDHPSHATLNDQENNNETSRPEIPVRCNSPLVFDQESGQCRPLCNWTSQSALTQRLYYGIVVTGFWLILIAAVITFITWVNIKNLRKFPHVLRFHIIVCCIILACCKMIPIRIGLGKTFCREEMYWQPLGHASYAAMLLGATSHYFGLALSFWVTCFIVNAYAVIVHHKRAVFKHPTRIHFIQSLLCWVGPAVIVGGCLLVDPPGYTFLFVDLLAAGPISTQRAYFSATLPRQVTLFLSMAVVMLLLVGVVLVVNTVIIYTVNIFYHEAEVYFHCLQTSTDCKSPRYNIVLPLINVVAPGFLCLVFFFLLFANKECRQIWKACIARPSRIFQLCKPPQRRLNETDRSRSSTLTTTMYDRKETTTFSENVKDPRLKLSRDQLHPSPSLEQSRIFAFRMEKLRSSNLPFTDRRKKFPVKRDTVIKILVSPPPDELETRPRSNSLPSVFFPSEKDTQVAAKNNKNRTKSMNRYRDIKNGSNKIRHNECEKELLSSRNLQSQNENTGERDNSKGCDNKGEADVYRQENHLVKETESPCVILDGVNSQVRRSCEENNESNETGTLIAAVSEGICSSRM</sequence>
<feature type="region of interest" description="Disordered" evidence="1">
    <location>
        <begin position="472"/>
        <end position="507"/>
    </location>
</feature>
<dbReference type="AlphaFoldDB" id="A0AAD9QZH1"/>
<dbReference type="Gene3D" id="1.20.1070.10">
    <property type="entry name" value="Rhodopsin 7-helix transmembrane proteins"/>
    <property type="match status" value="1"/>
</dbReference>
<keyword evidence="2" id="KW-0812">Transmembrane</keyword>
<keyword evidence="4" id="KW-1185">Reference proteome</keyword>
<evidence type="ECO:0000313" key="3">
    <source>
        <dbReference type="EMBL" id="KAK2570309.1"/>
    </source>
</evidence>
<protein>
    <recommendedName>
        <fullName evidence="5">G-protein coupled receptors family 2 profile 2 domain-containing protein</fullName>
    </recommendedName>
</protein>
<feature type="compositionally biased region" description="Basic and acidic residues" evidence="1">
    <location>
        <begin position="545"/>
        <end position="558"/>
    </location>
</feature>
<gene>
    <name evidence="3" type="ORF">P5673_005099</name>
</gene>
<feature type="transmembrane region" description="Helical" evidence="2">
    <location>
        <begin position="280"/>
        <end position="305"/>
    </location>
</feature>
<reference evidence="3" key="2">
    <citation type="journal article" date="2023" name="Science">
        <title>Genomic signatures of disease resistance in endangered staghorn corals.</title>
        <authorList>
            <person name="Vollmer S.V."/>
            <person name="Selwyn J.D."/>
            <person name="Despard B.A."/>
            <person name="Roesel C.L."/>
        </authorList>
    </citation>
    <scope>NUCLEOTIDE SEQUENCE</scope>
    <source>
        <strain evidence="3">K2</strain>
    </source>
</reference>
<evidence type="ECO:0000256" key="2">
    <source>
        <dbReference type="SAM" id="Phobius"/>
    </source>
</evidence>
<comment type="caution">
    <text evidence="3">The sequence shown here is derived from an EMBL/GenBank/DDBJ whole genome shotgun (WGS) entry which is preliminary data.</text>
</comment>
<dbReference type="Proteomes" id="UP001249851">
    <property type="component" value="Unassembled WGS sequence"/>
</dbReference>
<name>A0AAD9QZH1_ACRCE</name>